<evidence type="ECO:0000256" key="3">
    <source>
        <dbReference type="ARBA" id="ARBA00022679"/>
    </source>
</evidence>
<organism evidence="12 13">
    <name type="scientific">Prorocentrum cordatum</name>
    <dbReference type="NCBI Taxonomy" id="2364126"/>
    <lineage>
        <taxon>Eukaryota</taxon>
        <taxon>Sar</taxon>
        <taxon>Alveolata</taxon>
        <taxon>Dinophyceae</taxon>
        <taxon>Prorocentrales</taxon>
        <taxon>Prorocentraceae</taxon>
        <taxon>Prorocentrum</taxon>
    </lineage>
</organism>
<keyword evidence="6" id="KW-0863">Zinc-finger</keyword>
<gene>
    <name evidence="12" type="ORF">PCOR1329_LOCUS45014</name>
</gene>
<feature type="transmembrane region" description="Helical" evidence="10">
    <location>
        <begin position="102"/>
        <end position="124"/>
    </location>
</feature>
<feature type="transmembrane region" description="Helical" evidence="10">
    <location>
        <begin position="171"/>
        <end position="196"/>
    </location>
</feature>
<sequence length="330" mass="37662">MYNFAFALYLLAGKVVLRIFIGQLRDLEVEQLVDSGRSFLADTILFLVFYGPTIDSKEVATVRCIQYICCVIFMKVLHLITHTRVSHMFEVGVPRLIVNVKLVTLVGLLLACDLVAVNHFYSVASKSSTFFTWIFFEALTMSTLLVVCIFKYSLHMIDVCLDNGWPGKSVCLFYVDLVHDVTAMTIFLVFMLTFFFQNPARLPIYMIADVVQVARKLSHRLQSFRRYRRISNNMEARFPDATDEEIEQDEYCVICRDSLFEGSDAKKLPCKHCFHIDCLRSWLPLVVVVDIVVVVFVVVVSVVVVVFVFVVVVVVVFVVVLKVPLCFVCV</sequence>
<evidence type="ECO:0000256" key="8">
    <source>
        <dbReference type="ARBA" id="ARBA00022989"/>
    </source>
</evidence>
<keyword evidence="3" id="KW-0808">Transferase</keyword>
<keyword evidence="8 10" id="KW-1133">Transmembrane helix</keyword>
<dbReference type="InterPro" id="IPR057992">
    <property type="entry name" value="TPR_SYVN1_N"/>
</dbReference>
<keyword evidence="5" id="KW-0479">Metal-binding</keyword>
<evidence type="ECO:0000256" key="2">
    <source>
        <dbReference type="ARBA" id="ARBA00004906"/>
    </source>
</evidence>
<evidence type="ECO:0000313" key="13">
    <source>
        <dbReference type="Proteomes" id="UP001189429"/>
    </source>
</evidence>
<evidence type="ECO:0000256" key="9">
    <source>
        <dbReference type="ARBA" id="ARBA00023136"/>
    </source>
</evidence>
<keyword evidence="7" id="KW-0862">Zinc</keyword>
<comment type="pathway">
    <text evidence="2">Protein modification; protein ubiquitination.</text>
</comment>
<evidence type="ECO:0000256" key="10">
    <source>
        <dbReference type="SAM" id="Phobius"/>
    </source>
</evidence>
<keyword evidence="13" id="KW-1185">Reference proteome</keyword>
<dbReference type="InterPro" id="IPR001841">
    <property type="entry name" value="Znf_RING"/>
</dbReference>
<keyword evidence="4 10" id="KW-0812">Transmembrane</keyword>
<comment type="caution">
    <text evidence="12">The sequence shown here is derived from an EMBL/GenBank/DDBJ whole genome shotgun (WGS) entry which is preliminary data.</text>
</comment>
<evidence type="ECO:0000256" key="7">
    <source>
        <dbReference type="ARBA" id="ARBA00022833"/>
    </source>
</evidence>
<feature type="transmembrane region" description="Helical" evidence="10">
    <location>
        <begin position="36"/>
        <end position="54"/>
    </location>
</feature>
<keyword evidence="9 10" id="KW-0472">Membrane</keyword>
<evidence type="ECO:0000256" key="6">
    <source>
        <dbReference type="ARBA" id="ARBA00022771"/>
    </source>
</evidence>
<feature type="transmembrane region" description="Helical" evidence="10">
    <location>
        <begin position="291"/>
        <end position="321"/>
    </location>
</feature>
<dbReference type="InterPro" id="IPR050731">
    <property type="entry name" value="HRD1_E3_ubiq-ligases"/>
</dbReference>
<feature type="transmembrane region" description="Helical" evidence="10">
    <location>
        <begin position="6"/>
        <end position="24"/>
    </location>
</feature>
<accession>A0ABN9U433</accession>
<feature type="domain" description="C2H2-type" evidence="11">
    <location>
        <begin position="64"/>
        <end position="87"/>
    </location>
</feature>
<comment type="subcellular location">
    <subcellularLocation>
        <location evidence="1">Endomembrane system</location>
        <topology evidence="1">Multi-pass membrane protein</topology>
    </subcellularLocation>
</comment>
<dbReference type="PANTHER" id="PTHR22763">
    <property type="entry name" value="RING ZINC FINGER PROTEIN"/>
    <property type="match status" value="1"/>
</dbReference>
<dbReference type="Gene3D" id="3.30.40.10">
    <property type="entry name" value="Zinc/RING finger domain, C3HC4 (zinc finger)"/>
    <property type="match status" value="1"/>
</dbReference>
<protein>
    <recommendedName>
        <fullName evidence="11">C2H2-type domain-containing protein</fullName>
    </recommendedName>
</protein>
<dbReference type="SUPFAM" id="SSF57850">
    <property type="entry name" value="RING/U-box"/>
    <property type="match status" value="1"/>
</dbReference>
<dbReference type="Proteomes" id="UP001189429">
    <property type="component" value="Unassembled WGS sequence"/>
</dbReference>
<dbReference type="Pfam" id="PF25563">
    <property type="entry name" value="TPR_SYVN1_N"/>
    <property type="match status" value="1"/>
</dbReference>
<name>A0ABN9U433_9DINO</name>
<dbReference type="Pfam" id="PF13639">
    <property type="entry name" value="zf-RING_2"/>
    <property type="match status" value="1"/>
</dbReference>
<feature type="transmembrane region" description="Helical" evidence="10">
    <location>
        <begin position="130"/>
        <end position="150"/>
    </location>
</feature>
<evidence type="ECO:0000256" key="4">
    <source>
        <dbReference type="ARBA" id="ARBA00022692"/>
    </source>
</evidence>
<evidence type="ECO:0000256" key="1">
    <source>
        <dbReference type="ARBA" id="ARBA00004127"/>
    </source>
</evidence>
<evidence type="ECO:0000313" key="12">
    <source>
        <dbReference type="EMBL" id="CAK0853613.1"/>
    </source>
</evidence>
<dbReference type="InterPro" id="IPR013087">
    <property type="entry name" value="Znf_C2H2_type"/>
</dbReference>
<evidence type="ECO:0000259" key="11">
    <source>
        <dbReference type="PROSITE" id="PS00028"/>
    </source>
</evidence>
<proteinExistence type="predicted"/>
<dbReference type="PANTHER" id="PTHR22763:SF184">
    <property type="entry name" value="E3 UBIQUITIN-PROTEIN LIGASE SYNOVIOLIN"/>
    <property type="match status" value="1"/>
</dbReference>
<dbReference type="PROSITE" id="PS00028">
    <property type="entry name" value="ZINC_FINGER_C2H2_1"/>
    <property type="match status" value="1"/>
</dbReference>
<evidence type="ECO:0000256" key="5">
    <source>
        <dbReference type="ARBA" id="ARBA00022723"/>
    </source>
</evidence>
<reference evidence="12" key="1">
    <citation type="submission" date="2023-10" db="EMBL/GenBank/DDBJ databases">
        <authorList>
            <person name="Chen Y."/>
            <person name="Shah S."/>
            <person name="Dougan E. K."/>
            <person name="Thang M."/>
            <person name="Chan C."/>
        </authorList>
    </citation>
    <scope>NUCLEOTIDE SEQUENCE [LARGE SCALE GENOMIC DNA]</scope>
</reference>
<dbReference type="EMBL" id="CAUYUJ010015409">
    <property type="protein sequence ID" value="CAK0853613.1"/>
    <property type="molecule type" value="Genomic_DNA"/>
</dbReference>
<feature type="transmembrane region" description="Helical" evidence="10">
    <location>
        <begin position="60"/>
        <end position="81"/>
    </location>
</feature>
<dbReference type="InterPro" id="IPR013083">
    <property type="entry name" value="Znf_RING/FYVE/PHD"/>
</dbReference>